<dbReference type="SUPFAM" id="SSF52402">
    <property type="entry name" value="Adenine nucleotide alpha hydrolases-like"/>
    <property type="match status" value="1"/>
</dbReference>
<reference evidence="3" key="1">
    <citation type="submission" date="2020-10" db="EMBL/GenBank/DDBJ databases">
        <authorList>
            <person name="Gilroy R."/>
        </authorList>
    </citation>
    <scope>NUCLEOTIDE SEQUENCE</scope>
    <source>
        <strain evidence="3">ChiW17-6978</strain>
    </source>
</reference>
<dbReference type="GO" id="GO:0008033">
    <property type="term" value="P:tRNA processing"/>
    <property type="evidence" value="ECO:0007669"/>
    <property type="project" value="InterPro"/>
</dbReference>
<sequence>MEKYQEIERSIITTYRKKIWAPFIKAIQHYALLKEGDHVAVCMSGGKDSFLMAKCFQELMRHSDFEFNVTYLVMNPGYTDKNLQQILENAELMRIPIHLVSSDIFKITEQVEGKPCYLCARMRRGVLYKNALELGCNKIALGHHFDDVIETTLMSVFYNGRFQSMMPKVKSLNFDNMELIRPLYYIHEKDILAWKNYHQLTFLQCACRLTADSADYETGAMDSKRKEMKELVKSLKKINPNVDQNIFMAHHNVNLNTCCAFTFGDKKYSFLDYYDQEEEDGTTFDSVIRGKNN</sequence>
<dbReference type="Pfam" id="PF01171">
    <property type="entry name" value="ATP_bind_3"/>
    <property type="match status" value="1"/>
</dbReference>
<evidence type="ECO:0000256" key="1">
    <source>
        <dbReference type="ARBA" id="ARBA00022679"/>
    </source>
</evidence>
<evidence type="ECO:0000313" key="3">
    <source>
        <dbReference type="EMBL" id="HIT49617.1"/>
    </source>
</evidence>
<dbReference type="EMBL" id="DVLF01000039">
    <property type="protein sequence ID" value="HIT49617.1"/>
    <property type="molecule type" value="Genomic_DNA"/>
</dbReference>
<dbReference type="InterPro" id="IPR014729">
    <property type="entry name" value="Rossmann-like_a/b/a_fold"/>
</dbReference>
<dbReference type="PIRSF" id="PIRSF004976">
    <property type="entry name" value="ATPase_YdaO"/>
    <property type="match status" value="1"/>
</dbReference>
<accession>A0A9D1GPP2</accession>
<protein>
    <submittedName>
        <fullName evidence="3">tRNA 2-thiocytidine biosynthesis protein TtcA</fullName>
    </submittedName>
</protein>
<dbReference type="Proteomes" id="UP000886758">
    <property type="component" value="Unassembled WGS sequence"/>
</dbReference>
<organism evidence="3 4">
    <name type="scientific">Candidatus Pelethenecus faecipullorum</name>
    <dbReference type="NCBI Taxonomy" id="2840900"/>
    <lineage>
        <taxon>Bacteria</taxon>
        <taxon>Bacillati</taxon>
        <taxon>Mycoplasmatota</taxon>
        <taxon>Mollicutes</taxon>
        <taxon>Candidatus Pelethenecus</taxon>
    </lineage>
</organism>
<dbReference type="GO" id="GO:0016740">
    <property type="term" value="F:transferase activity"/>
    <property type="evidence" value="ECO:0007669"/>
    <property type="project" value="UniProtKB-KW"/>
</dbReference>
<dbReference type="InterPro" id="IPR035107">
    <property type="entry name" value="tRNA_thiolation_TtcA_Ctu1"/>
</dbReference>
<comment type="caution">
    <text evidence="3">The sequence shown here is derived from an EMBL/GenBank/DDBJ whole genome shotgun (WGS) entry which is preliminary data.</text>
</comment>
<dbReference type="CDD" id="cd24138">
    <property type="entry name" value="TtcA-like"/>
    <property type="match status" value="1"/>
</dbReference>
<evidence type="ECO:0000313" key="4">
    <source>
        <dbReference type="Proteomes" id="UP000886758"/>
    </source>
</evidence>
<name>A0A9D1GPP2_9MOLU</name>
<keyword evidence="1" id="KW-0808">Transferase</keyword>
<dbReference type="InterPro" id="IPR011063">
    <property type="entry name" value="TilS/TtcA_N"/>
</dbReference>
<dbReference type="AlphaFoldDB" id="A0A9D1GPP2"/>
<evidence type="ECO:0000259" key="2">
    <source>
        <dbReference type="Pfam" id="PF01171"/>
    </source>
</evidence>
<dbReference type="PANTHER" id="PTHR43686">
    <property type="entry name" value="SULFURTRANSFERASE-RELATED"/>
    <property type="match status" value="1"/>
</dbReference>
<proteinExistence type="predicted"/>
<gene>
    <name evidence="3" type="ORF">IAD46_01185</name>
</gene>
<dbReference type="PANTHER" id="PTHR43686:SF1">
    <property type="entry name" value="AMINOTRAN_5 DOMAIN-CONTAINING PROTEIN"/>
    <property type="match status" value="1"/>
</dbReference>
<reference evidence="3" key="2">
    <citation type="journal article" date="2021" name="PeerJ">
        <title>Extensive microbial diversity within the chicken gut microbiome revealed by metagenomics and culture.</title>
        <authorList>
            <person name="Gilroy R."/>
            <person name="Ravi A."/>
            <person name="Getino M."/>
            <person name="Pursley I."/>
            <person name="Horton D.L."/>
            <person name="Alikhan N.F."/>
            <person name="Baker D."/>
            <person name="Gharbi K."/>
            <person name="Hall N."/>
            <person name="Watson M."/>
            <person name="Adriaenssens E.M."/>
            <person name="Foster-Nyarko E."/>
            <person name="Jarju S."/>
            <person name="Secka A."/>
            <person name="Antonio M."/>
            <person name="Oren A."/>
            <person name="Chaudhuri R.R."/>
            <person name="La Ragione R."/>
            <person name="Hildebrand F."/>
            <person name="Pallen M.J."/>
        </authorList>
    </citation>
    <scope>NUCLEOTIDE SEQUENCE</scope>
    <source>
        <strain evidence="3">ChiW17-6978</strain>
    </source>
</reference>
<feature type="domain" description="tRNA(Ile)-lysidine/2-thiocytidine synthase N-terminal" evidence="2">
    <location>
        <begin position="39"/>
        <end position="203"/>
    </location>
</feature>
<dbReference type="Gene3D" id="3.40.50.620">
    <property type="entry name" value="HUPs"/>
    <property type="match status" value="1"/>
</dbReference>